<evidence type="ECO:0000313" key="5">
    <source>
        <dbReference type="EMBL" id="EQB59845.1"/>
    </source>
</evidence>
<keyword evidence="6" id="KW-1185">Reference proteome</keyword>
<keyword evidence="3" id="KW-0472">Membrane</keyword>
<protein>
    <submittedName>
        <fullName evidence="5">Mechanosensitive channel of small conductance-like 10</fullName>
    </submittedName>
</protein>
<dbReference type="GO" id="GO:0006820">
    <property type="term" value="P:monoatomic anion transport"/>
    <property type="evidence" value="ECO:0007669"/>
    <property type="project" value="TreeGrafter"/>
</dbReference>
<dbReference type="Proteomes" id="UP000053780">
    <property type="component" value="Unassembled WGS sequence"/>
</dbReference>
<dbReference type="SUPFAM" id="SSF50182">
    <property type="entry name" value="Sm-like ribonucleoproteins"/>
    <property type="match status" value="1"/>
</dbReference>
<dbReference type="EMBL" id="KE647359">
    <property type="protein sequence ID" value="EQB59845.1"/>
    <property type="molecule type" value="Genomic_DNA"/>
</dbReference>
<dbReference type="InterPro" id="IPR016688">
    <property type="entry name" value="MscS-like_plants/fungi"/>
</dbReference>
<evidence type="ECO:0000256" key="2">
    <source>
        <dbReference type="ARBA" id="ARBA00008017"/>
    </source>
</evidence>
<dbReference type="GO" id="GO:0005886">
    <property type="term" value="C:plasma membrane"/>
    <property type="evidence" value="ECO:0007669"/>
    <property type="project" value="TreeGrafter"/>
</dbReference>
<feature type="transmembrane region" description="Helical" evidence="3">
    <location>
        <begin position="68"/>
        <end position="91"/>
    </location>
</feature>
<sequence length="692" mass="81774">MDTTFKSTEIPNSSFLSNIKNHFVDIINSRYGKLMIISTFLLILSYFSRDVQLTLKYDSNNIDYISLGFMFVILSISLITFVILSLALKHISYWLLKKLTLCNSIIYYINELYEHIILVLITICFLSFISYKNCNGCIENDYKVEVYFKDALIIMLITILLFVLLKIWSKKIASNFNYTIYIERIRRCLLEETLISILEMNELEVKDYVRTEYEEITINNDKHNDSNEDNYEIDLEDNNNYIDSKNHKNYIENTETFIINNTFTNDENPFIFVKNPRNSYYENNNSEDYVNDKINTNDEIFKNKKSSLVETIGILNKETDKMKGFFKFIIKDADNPVYKKSQFLISKYCNDTEPIEEDIIKRRILLKEFTSTYKYKNINIYSEKYKKELRLESNNLYKKLSTLNKIMELGDLEKYFSEPLYFINLLKIIKKSKKYLLDKEGIYNIKEHVFREKYFLNKNLIQMNSVIDNVSVFVKIMFILIAFVMLYLKAFSEVDSTSGILSAILGAQIFSNSFSSNAINSLIFLFMIHPYDIGDRVFIKIDGEIENLVVAELNVFSTVFFRWNGTCVYIPNNVLSGLVITNVRRSGIVADSHKIQINSRTDQSKLLNLKSLLEKFLRENPEHYTEYVMVNYEFIENSNKLHMKIYMQYKTNSQNYELYLERKTMFISFLNRCLENLNVDYVLPPQRVILKK</sequence>
<dbReference type="VEuPathDB" id="MicrosporidiaDB:NAPIS_ORF02588"/>
<feature type="transmembrane region" description="Helical" evidence="3">
    <location>
        <begin position="466"/>
        <end position="488"/>
    </location>
</feature>
<reference evidence="5 6" key="1">
    <citation type="journal article" date="2013" name="BMC Genomics">
        <title>Genome sequencing and comparative genomics of honey bee microsporidia, Nosema apis reveal novel insights into host-parasite interactions.</title>
        <authorList>
            <person name="Chen Yp."/>
            <person name="Pettis J.S."/>
            <person name="Zhao Y."/>
            <person name="Liu X."/>
            <person name="Tallon L.J."/>
            <person name="Sadzewicz L.D."/>
            <person name="Li R."/>
            <person name="Zheng H."/>
            <person name="Huang S."/>
            <person name="Zhang X."/>
            <person name="Hamilton M.C."/>
            <person name="Pernal S.F."/>
            <person name="Melathopoulos A.P."/>
            <person name="Yan X."/>
            <person name="Evans J.D."/>
        </authorList>
    </citation>
    <scope>NUCLEOTIDE SEQUENCE [LARGE SCALE GENOMIC DNA]</scope>
    <source>
        <strain evidence="5 6">BRL 01</strain>
    </source>
</reference>
<dbReference type="PANTHER" id="PTHR31618:SF1">
    <property type="entry name" value="EF-HAND DOMAIN-CONTAINING PROTEIN"/>
    <property type="match status" value="1"/>
</dbReference>
<dbReference type="AlphaFoldDB" id="T0MFJ1"/>
<feature type="domain" description="Mechanosensitive ion channel MscS" evidence="4">
    <location>
        <begin position="516"/>
        <end position="585"/>
    </location>
</feature>
<evidence type="ECO:0000313" key="6">
    <source>
        <dbReference type="Proteomes" id="UP000053780"/>
    </source>
</evidence>
<evidence type="ECO:0000259" key="4">
    <source>
        <dbReference type="Pfam" id="PF00924"/>
    </source>
</evidence>
<comment type="similarity">
    <text evidence="2">Belongs to the MscS (TC 1.A.23) family.</text>
</comment>
<feature type="transmembrane region" description="Helical" evidence="3">
    <location>
        <begin position="500"/>
        <end position="528"/>
    </location>
</feature>
<dbReference type="OrthoDB" id="544685at2759"/>
<keyword evidence="3" id="KW-1133">Transmembrane helix</keyword>
<evidence type="ECO:0000256" key="3">
    <source>
        <dbReference type="SAM" id="Phobius"/>
    </source>
</evidence>
<feature type="transmembrane region" description="Helical" evidence="3">
    <location>
        <begin position="151"/>
        <end position="168"/>
    </location>
</feature>
<gene>
    <name evidence="5" type="ORF">NAPIS_ORF02588</name>
</gene>
<organism evidence="5 6">
    <name type="scientific">Vairimorpha apis BRL 01</name>
    <dbReference type="NCBI Taxonomy" id="1037528"/>
    <lineage>
        <taxon>Eukaryota</taxon>
        <taxon>Fungi</taxon>
        <taxon>Fungi incertae sedis</taxon>
        <taxon>Microsporidia</taxon>
        <taxon>Nosematidae</taxon>
        <taxon>Vairimorpha</taxon>
    </lineage>
</organism>
<dbReference type="InterPro" id="IPR010920">
    <property type="entry name" value="LSM_dom_sf"/>
</dbReference>
<proteinExistence type="inferred from homology"/>
<feature type="transmembrane region" description="Helical" evidence="3">
    <location>
        <begin position="31"/>
        <end position="48"/>
    </location>
</feature>
<keyword evidence="3" id="KW-0812">Transmembrane</keyword>
<comment type="subcellular location">
    <subcellularLocation>
        <location evidence="1">Membrane</location>
        <topology evidence="1">Multi-pass membrane protein</topology>
    </subcellularLocation>
</comment>
<accession>T0MFJ1</accession>
<dbReference type="PANTHER" id="PTHR31618">
    <property type="entry name" value="MECHANOSENSITIVE ION CHANNEL PROTEIN 5"/>
    <property type="match status" value="1"/>
</dbReference>
<dbReference type="GO" id="GO:0008381">
    <property type="term" value="F:mechanosensitive monoatomic ion channel activity"/>
    <property type="evidence" value="ECO:0007669"/>
    <property type="project" value="TreeGrafter"/>
</dbReference>
<dbReference type="HOGENOM" id="CLU_023644_0_0_1"/>
<feature type="transmembrane region" description="Helical" evidence="3">
    <location>
        <begin position="112"/>
        <end position="131"/>
    </location>
</feature>
<dbReference type="InterPro" id="IPR006685">
    <property type="entry name" value="MscS_channel_2nd"/>
</dbReference>
<dbReference type="Pfam" id="PF00924">
    <property type="entry name" value="MS_channel_2nd"/>
    <property type="match status" value="1"/>
</dbReference>
<name>T0MFJ1_9MICR</name>
<evidence type="ECO:0000256" key="1">
    <source>
        <dbReference type="ARBA" id="ARBA00004141"/>
    </source>
</evidence>